<evidence type="ECO:0000256" key="1">
    <source>
        <dbReference type="SAM" id="MobiDB-lite"/>
    </source>
</evidence>
<proteinExistence type="predicted"/>
<gene>
    <name evidence="3" type="ORF">R5R35_001862</name>
</gene>
<evidence type="ECO:0000313" key="3">
    <source>
        <dbReference type="EMBL" id="KAK7865374.1"/>
    </source>
</evidence>
<feature type="signal peptide" evidence="2">
    <location>
        <begin position="1"/>
        <end position="17"/>
    </location>
</feature>
<feature type="compositionally biased region" description="Low complexity" evidence="1">
    <location>
        <begin position="142"/>
        <end position="153"/>
    </location>
</feature>
<keyword evidence="4" id="KW-1185">Reference proteome</keyword>
<name>A0AAN9VWC3_9ORTH</name>
<evidence type="ECO:0008006" key="5">
    <source>
        <dbReference type="Google" id="ProtNLM"/>
    </source>
</evidence>
<protein>
    <recommendedName>
        <fullName evidence="5">Accessory gland protein</fullName>
    </recommendedName>
</protein>
<dbReference type="EMBL" id="JAZDUA010000178">
    <property type="protein sequence ID" value="KAK7865374.1"/>
    <property type="molecule type" value="Genomic_DNA"/>
</dbReference>
<evidence type="ECO:0000313" key="4">
    <source>
        <dbReference type="Proteomes" id="UP001378592"/>
    </source>
</evidence>
<comment type="caution">
    <text evidence="3">The sequence shown here is derived from an EMBL/GenBank/DDBJ whole genome shotgun (WGS) entry which is preliminary data.</text>
</comment>
<feature type="region of interest" description="Disordered" evidence="1">
    <location>
        <begin position="134"/>
        <end position="178"/>
    </location>
</feature>
<dbReference type="Proteomes" id="UP001378592">
    <property type="component" value="Unassembled WGS sequence"/>
</dbReference>
<feature type="chain" id="PRO_5042930304" description="Accessory gland protein" evidence="2">
    <location>
        <begin position="18"/>
        <end position="178"/>
    </location>
</feature>
<dbReference type="AlphaFoldDB" id="A0AAN9VWC3"/>
<organism evidence="3 4">
    <name type="scientific">Gryllus longicercus</name>
    <dbReference type="NCBI Taxonomy" id="2509291"/>
    <lineage>
        <taxon>Eukaryota</taxon>
        <taxon>Metazoa</taxon>
        <taxon>Ecdysozoa</taxon>
        <taxon>Arthropoda</taxon>
        <taxon>Hexapoda</taxon>
        <taxon>Insecta</taxon>
        <taxon>Pterygota</taxon>
        <taxon>Neoptera</taxon>
        <taxon>Polyneoptera</taxon>
        <taxon>Orthoptera</taxon>
        <taxon>Ensifera</taxon>
        <taxon>Gryllidea</taxon>
        <taxon>Grylloidea</taxon>
        <taxon>Gryllidae</taxon>
        <taxon>Gryllinae</taxon>
        <taxon>Gryllus</taxon>
    </lineage>
</organism>
<evidence type="ECO:0000256" key="2">
    <source>
        <dbReference type="SAM" id="SignalP"/>
    </source>
</evidence>
<reference evidence="3 4" key="1">
    <citation type="submission" date="2024-03" db="EMBL/GenBank/DDBJ databases">
        <title>The genome assembly and annotation of the cricket Gryllus longicercus Weissman &amp; Gray.</title>
        <authorList>
            <person name="Szrajer S."/>
            <person name="Gray D."/>
            <person name="Ylla G."/>
        </authorList>
    </citation>
    <scope>NUCLEOTIDE SEQUENCE [LARGE SCALE GENOMIC DNA]</scope>
    <source>
        <strain evidence="3">DAG 2021-001</strain>
        <tissue evidence="3">Whole body minus gut</tissue>
    </source>
</reference>
<sequence>MKIAIALVLCLAAVASAGIAPVTTLVRTPSLDSAVIQSDRLGGNFAYSSVEGHAYAAITPVVQNVVQPVGVSYTAHQVPVGVAISSPAQLVAPAPAPAVFAGPAPAVFAGPVAGPAFLPSLISGYPVAVASPAGPAAPAPAAPAADAPASAPAPVQPAPGPAPAADLANGDSVSVESA</sequence>
<keyword evidence="2" id="KW-0732">Signal</keyword>
<accession>A0AAN9VWC3</accession>